<reference evidence="2 3" key="1">
    <citation type="submission" date="2018-06" db="EMBL/GenBank/DDBJ databases">
        <authorList>
            <consortium name="Pathogen Informatics"/>
            <person name="Doyle S."/>
        </authorList>
    </citation>
    <scope>NUCLEOTIDE SEQUENCE [LARGE SCALE GENOMIC DNA]</scope>
    <source>
        <strain evidence="2 3">NCTC13093</strain>
    </source>
</reference>
<proteinExistence type="predicted"/>
<dbReference type="GO" id="GO:0016740">
    <property type="term" value="F:transferase activity"/>
    <property type="evidence" value="ECO:0007669"/>
    <property type="project" value="UniProtKB-KW"/>
</dbReference>
<keyword evidence="2" id="KW-0808">Transferase</keyword>
<dbReference type="Pfam" id="PF01755">
    <property type="entry name" value="Glyco_transf_25"/>
    <property type="match status" value="1"/>
</dbReference>
<organism evidence="2 3">
    <name type="scientific">Anaerobiospirillum thomasii</name>
    <dbReference type="NCBI Taxonomy" id="179995"/>
    <lineage>
        <taxon>Bacteria</taxon>
        <taxon>Pseudomonadati</taxon>
        <taxon>Pseudomonadota</taxon>
        <taxon>Gammaproteobacteria</taxon>
        <taxon>Aeromonadales</taxon>
        <taxon>Succinivibrionaceae</taxon>
        <taxon>Anaerobiospirillum</taxon>
    </lineage>
</organism>
<evidence type="ECO:0000313" key="3">
    <source>
        <dbReference type="Proteomes" id="UP000250086"/>
    </source>
</evidence>
<dbReference type="InterPro" id="IPR002654">
    <property type="entry name" value="Glyco_trans_25"/>
</dbReference>
<dbReference type="RefSeq" id="WP_181463135.1">
    <property type="nucleotide sequence ID" value="NZ_UAPV01000001.1"/>
</dbReference>
<accession>A0A2X0V6U8</accession>
<dbReference type="EMBL" id="UAPV01000001">
    <property type="protein sequence ID" value="SPT68836.1"/>
    <property type="molecule type" value="Genomic_DNA"/>
</dbReference>
<gene>
    <name evidence="2" type="ORF">NCTC13093_00181</name>
</gene>
<name>A0A2X0V6U8_9GAMM</name>
<keyword evidence="3" id="KW-1185">Reference proteome</keyword>
<sequence length="260" mass="30685">MIPIFLISLSRQQQKREISLQRFKDVGINNITWWRAVDGKNEELTLFPIDRSRVQRYRLFGCIFCSFNRVYSDTEYACSFSHMSIYKHMVENDINYALIVEDDVYPDQKIAKLIENADIVMKNHDMDILFIDYEDKLRSFSNQTFTESGINIKRIGVPGFDWIFNRRKLVYLTSGYILSKKAARILMEKGLPIRMTADMLTGLLSYTKLKAYRTEEKHLTNAGYETDILHFFHMPENDRKGLRLLALKFKLFFKRISGKL</sequence>
<evidence type="ECO:0000313" key="2">
    <source>
        <dbReference type="EMBL" id="SPT68836.1"/>
    </source>
</evidence>
<dbReference type="AlphaFoldDB" id="A0A2X0V6U8"/>
<protein>
    <submittedName>
        <fullName evidence="2">Glycosyltransferase family 25 (LPS biosynthesis protein)</fullName>
    </submittedName>
</protein>
<feature type="domain" description="Glycosyl transferase family 25" evidence="1">
    <location>
        <begin position="1"/>
        <end position="200"/>
    </location>
</feature>
<dbReference type="CDD" id="cd06532">
    <property type="entry name" value="Glyco_transf_25"/>
    <property type="match status" value="1"/>
</dbReference>
<evidence type="ECO:0000259" key="1">
    <source>
        <dbReference type="Pfam" id="PF01755"/>
    </source>
</evidence>
<dbReference type="Proteomes" id="UP000250086">
    <property type="component" value="Unassembled WGS sequence"/>
</dbReference>